<sequence length="151" mass="17822">MIIRNKIQLRLVCLTVGLTHLVLVLLRLYERIWELIILEEPFIYHEHRIIIVSYIVQILTISLLIYGCRADSPNFTVPWLVITTPIFILSTLYGVLVLFKDELSQTSYNIFSICSVWLMWYFVLKYNLKQNTLIGGLLKHTIYKKYIISLN</sequence>
<protein>
    <submittedName>
        <fullName evidence="2">Uncharacterized protein</fullName>
    </submittedName>
</protein>
<accession>A0A9P0CD92</accession>
<keyword evidence="1" id="KW-0812">Transmembrane</keyword>
<feature type="transmembrane region" description="Helical" evidence="1">
    <location>
        <begin position="79"/>
        <end position="99"/>
    </location>
</feature>
<reference evidence="2" key="1">
    <citation type="submission" date="2022-01" db="EMBL/GenBank/DDBJ databases">
        <authorList>
            <person name="King R."/>
        </authorList>
    </citation>
    <scope>NUCLEOTIDE SEQUENCE</scope>
</reference>
<feature type="transmembrane region" description="Helical" evidence="1">
    <location>
        <begin position="7"/>
        <end position="29"/>
    </location>
</feature>
<feature type="transmembrane region" description="Helical" evidence="1">
    <location>
        <begin position="105"/>
        <end position="124"/>
    </location>
</feature>
<keyword evidence="1" id="KW-1133">Transmembrane helix</keyword>
<keyword evidence="1" id="KW-0472">Membrane</keyword>
<evidence type="ECO:0000313" key="2">
    <source>
        <dbReference type="EMBL" id="CAH1098618.1"/>
    </source>
</evidence>
<dbReference type="Proteomes" id="UP001153636">
    <property type="component" value="Chromosome 1"/>
</dbReference>
<evidence type="ECO:0000313" key="3">
    <source>
        <dbReference type="Proteomes" id="UP001153636"/>
    </source>
</evidence>
<name>A0A9P0CD92_9CUCU</name>
<evidence type="ECO:0000256" key="1">
    <source>
        <dbReference type="SAM" id="Phobius"/>
    </source>
</evidence>
<organism evidence="2 3">
    <name type="scientific">Psylliodes chrysocephalus</name>
    <dbReference type="NCBI Taxonomy" id="3402493"/>
    <lineage>
        <taxon>Eukaryota</taxon>
        <taxon>Metazoa</taxon>
        <taxon>Ecdysozoa</taxon>
        <taxon>Arthropoda</taxon>
        <taxon>Hexapoda</taxon>
        <taxon>Insecta</taxon>
        <taxon>Pterygota</taxon>
        <taxon>Neoptera</taxon>
        <taxon>Endopterygota</taxon>
        <taxon>Coleoptera</taxon>
        <taxon>Polyphaga</taxon>
        <taxon>Cucujiformia</taxon>
        <taxon>Chrysomeloidea</taxon>
        <taxon>Chrysomelidae</taxon>
        <taxon>Galerucinae</taxon>
        <taxon>Alticini</taxon>
        <taxon>Psylliodes</taxon>
    </lineage>
</organism>
<feature type="transmembrane region" description="Helical" evidence="1">
    <location>
        <begin position="49"/>
        <end position="67"/>
    </location>
</feature>
<proteinExistence type="predicted"/>
<dbReference type="AlphaFoldDB" id="A0A9P0CD92"/>
<dbReference type="EMBL" id="OV651813">
    <property type="protein sequence ID" value="CAH1098618.1"/>
    <property type="molecule type" value="Genomic_DNA"/>
</dbReference>
<gene>
    <name evidence="2" type="ORF">PSYICH_LOCUS1319</name>
</gene>
<keyword evidence="3" id="KW-1185">Reference proteome</keyword>
<dbReference type="OrthoDB" id="6752770at2759"/>